<dbReference type="Pfam" id="PF00171">
    <property type="entry name" value="Aldedh"/>
    <property type="match status" value="1"/>
</dbReference>
<dbReference type="SUPFAM" id="SSF53720">
    <property type="entry name" value="ALDH-like"/>
    <property type="match status" value="1"/>
</dbReference>
<keyword evidence="1" id="KW-0560">Oxidoreductase</keyword>
<gene>
    <name evidence="3" type="ORF">A1O9_09391</name>
</gene>
<dbReference type="GO" id="GO:0009450">
    <property type="term" value="P:gamma-aminobutyric acid catabolic process"/>
    <property type="evidence" value="ECO:0007669"/>
    <property type="project" value="TreeGrafter"/>
</dbReference>
<dbReference type="PANTHER" id="PTHR43353">
    <property type="entry name" value="SUCCINATE-SEMIALDEHYDE DEHYDROGENASE, MITOCHONDRIAL"/>
    <property type="match status" value="1"/>
</dbReference>
<evidence type="ECO:0000313" key="4">
    <source>
        <dbReference type="Proteomes" id="UP000027920"/>
    </source>
</evidence>
<proteinExistence type="predicted"/>
<dbReference type="OrthoDB" id="310895at2759"/>
<evidence type="ECO:0000256" key="1">
    <source>
        <dbReference type="ARBA" id="ARBA00023002"/>
    </source>
</evidence>
<feature type="non-terminal residue" evidence="3">
    <location>
        <position position="1"/>
    </location>
</feature>
<dbReference type="VEuPathDB" id="FungiDB:A1O9_09391"/>
<comment type="caution">
    <text evidence="3">The sequence shown here is derived from an EMBL/GenBank/DDBJ whole genome shotgun (WGS) entry which is preliminary data.</text>
</comment>
<feature type="domain" description="Aldehyde dehydrogenase" evidence="2">
    <location>
        <begin position="4"/>
        <end position="140"/>
    </location>
</feature>
<dbReference type="GO" id="GO:0004777">
    <property type="term" value="F:succinate-semialdehyde dehydrogenase (NAD+) activity"/>
    <property type="evidence" value="ECO:0007669"/>
    <property type="project" value="TreeGrafter"/>
</dbReference>
<reference evidence="3 4" key="1">
    <citation type="submission" date="2013-03" db="EMBL/GenBank/DDBJ databases">
        <title>The Genome Sequence of Exophiala aquamarina CBS 119918.</title>
        <authorList>
            <consortium name="The Broad Institute Genomics Platform"/>
            <person name="Cuomo C."/>
            <person name="de Hoog S."/>
            <person name="Gorbushina A."/>
            <person name="Walker B."/>
            <person name="Young S.K."/>
            <person name="Zeng Q."/>
            <person name="Gargeya S."/>
            <person name="Fitzgerald M."/>
            <person name="Haas B."/>
            <person name="Abouelleil A."/>
            <person name="Allen A.W."/>
            <person name="Alvarado L."/>
            <person name="Arachchi H.M."/>
            <person name="Berlin A.M."/>
            <person name="Chapman S.B."/>
            <person name="Gainer-Dewar J."/>
            <person name="Goldberg J."/>
            <person name="Griggs A."/>
            <person name="Gujja S."/>
            <person name="Hansen M."/>
            <person name="Howarth C."/>
            <person name="Imamovic A."/>
            <person name="Ireland A."/>
            <person name="Larimer J."/>
            <person name="McCowan C."/>
            <person name="Murphy C."/>
            <person name="Pearson M."/>
            <person name="Poon T.W."/>
            <person name="Priest M."/>
            <person name="Roberts A."/>
            <person name="Saif S."/>
            <person name="Shea T."/>
            <person name="Sisk P."/>
            <person name="Sykes S."/>
            <person name="Wortman J."/>
            <person name="Nusbaum C."/>
            <person name="Birren B."/>
        </authorList>
    </citation>
    <scope>NUCLEOTIDE SEQUENCE [LARGE SCALE GENOMIC DNA]</scope>
    <source>
        <strain evidence="3 4">CBS 119918</strain>
    </source>
</reference>
<dbReference type="HOGENOM" id="CLU_1631007_0_0_1"/>
<dbReference type="InterPro" id="IPR015590">
    <property type="entry name" value="Aldehyde_DH_dom"/>
</dbReference>
<dbReference type="InterPro" id="IPR016162">
    <property type="entry name" value="Ald_DH_N"/>
</dbReference>
<name>A0A072PF89_9EURO</name>
<protein>
    <recommendedName>
        <fullName evidence="2">Aldehyde dehydrogenase domain-containing protein</fullName>
    </recommendedName>
</protein>
<dbReference type="Gene3D" id="3.40.605.10">
    <property type="entry name" value="Aldehyde Dehydrogenase, Chain A, domain 1"/>
    <property type="match status" value="1"/>
</dbReference>
<dbReference type="GeneID" id="25284300"/>
<dbReference type="Proteomes" id="UP000027920">
    <property type="component" value="Unassembled WGS sequence"/>
</dbReference>
<dbReference type="InterPro" id="IPR016161">
    <property type="entry name" value="Ald_DH/histidinol_DH"/>
</dbReference>
<keyword evidence="4" id="KW-1185">Reference proteome</keyword>
<dbReference type="PANTHER" id="PTHR43353:SF5">
    <property type="entry name" value="SUCCINATE-SEMIALDEHYDE DEHYDROGENASE, MITOCHONDRIAL"/>
    <property type="match status" value="1"/>
</dbReference>
<sequence>DLFDQSTLAYVSDYSVSDYVQAIELAYEAFPSYKSLAPRSRSELLRSWAIEVRRSRQDLAALCTLELGKPFKKSLRAVDYAIDFLHWFENLAEQGCGGETIPNSSTGNVRIFTLLQPVGVVCAITPWNSLYSGVLKEIAPRWLLAVRSSISRPPKHLYIGLHL</sequence>
<dbReference type="EMBL" id="AMGV01000010">
    <property type="protein sequence ID" value="KEF54225.1"/>
    <property type="molecule type" value="Genomic_DNA"/>
</dbReference>
<accession>A0A072PF89</accession>
<dbReference type="InterPro" id="IPR050740">
    <property type="entry name" value="Aldehyde_DH_Superfamily"/>
</dbReference>
<dbReference type="RefSeq" id="XP_013256815.1">
    <property type="nucleotide sequence ID" value="XM_013401361.1"/>
</dbReference>
<dbReference type="AlphaFoldDB" id="A0A072PF89"/>
<evidence type="ECO:0000259" key="2">
    <source>
        <dbReference type="Pfam" id="PF00171"/>
    </source>
</evidence>
<organism evidence="3 4">
    <name type="scientific">Exophiala aquamarina CBS 119918</name>
    <dbReference type="NCBI Taxonomy" id="1182545"/>
    <lineage>
        <taxon>Eukaryota</taxon>
        <taxon>Fungi</taxon>
        <taxon>Dikarya</taxon>
        <taxon>Ascomycota</taxon>
        <taxon>Pezizomycotina</taxon>
        <taxon>Eurotiomycetes</taxon>
        <taxon>Chaetothyriomycetidae</taxon>
        <taxon>Chaetothyriales</taxon>
        <taxon>Herpotrichiellaceae</taxon>
        <taxon>Exophiala</taxon>
    </lineage>
</organism>
<dbReference type="STRING" id="1182545.A0A072PF89"/>
<evidence type="ECO:0000313" key="3">
    <source>
        <dbReference type="EMBL" id="KEF54225.1"/>
    </source>
</evidence>